<dbReference type="OrthoDB" id="6499973at2759"/>
<feature type="transmembrane region" description="Helical" evidence="4">
    <location>
        <begin position="395"/>
        <end position="416"/>
    </location>
</feature>
<dbReference type="Gene3D" id="1.20.1250.20">
    <property type="entry name" value="MFS general substrate transporter like domains"/>
    <property type="match status" value="2"/>
</dbReference>
<dbReference type="GO" id="GO:0022857">
    <property type="term" value="F:transmembrane transporter activity"/>
    <property type="evidence" value="ECO:0007669"/>
    <property type="project" value="InterPro"/>
</dbReference>
<keyword evidence="4" id="KW-0812">Transmembrane</keyword>
<comment type="similarity">
    <text evidence="2">Belongs to the major facilitator superfamily. Monocarboxylate porter (TC 2.A.1.13) family.</text>
</comment>
<name>A0A8H7VRN2_9FUNG</name>
<dbReference type="GO" id="GO:0016020">
    <property type="term" value="C:membrane"/>
    <property type="evidence" value="ECO:0007669"/>
    <property type="project" value="UniProtKB-SubCell"/>
</dbReference>
<evidence type="ECO:0000313" key="6">
    <source>
        <dbReference type="EMBL" id="KAG2224529.1"/>
    </source>
</evidence>
<evidence type="ECO:0000313" key="7">
    <source>
        <dbReference type="Proteomes" id="UP000646827"/>
    </source>
</evidence>
<dbReference type="InterPro" id="IPR050327">
    <property type="entry name" value="Proton-linked_MCT"/>
</dbReference>
<dbReference type="EMBL" id="JAEPRB010000041">
    <property type="protein sequence ID" value="KAG2224529.1"/>
    <property type="molecule type" value="Genomic_DNA"/>
</dbReference>
<proteinExistence type="inferred from homology"/>
<protein>
    <recommendedName>
        <fullName evidence="5">Major facilitator superfamily (MFS) profile domain-containing protein</fullName>
    </recommendedName>
</protein>
<reference evidence="6 7" key="1">
    <citation type="submission" date="2020-12" db="EMBL/GenBank/DDBJ databases">
        <title>Metabolic potential, ecology and presence of endohyphal bacteria is reflected in genomic diversity of Mucoromycotina.</title>
        <authorList>
            <person name="Muszewska A."/>
            <person name="Okrasinska A."/>
            <person name="Steczkiewicz K."/>
            <person name="Drgas O."/>
            <person name="Orlowska M."/>
            <person name="Perlinska-Lenart U."/>
            <person name="Aleksandrzak-Piekarczyk T."/>
            <person name="Szatraj K."/>
            <person name="Zielenkiewicz U."/>
            <person name="Pilsyk S."/>
            <person name="Malc E."/>
            <person name="Mieczkowski P."/>
            <person name="Kruszewska J.S."/>
            <person name="Biernat P."/>
            <person name="Pawlowska J."/>
        </authorList>
    </citation>
    <scope>NUCLEOTIDE SEQUENCE [LARGE SCALE GENOMIC DNA]</scope>
    <source>
        <strain evidence="6 7">CBS 142.35</strain>
    </source>
</reference>
<dbReference type="InterPro" id="IPR011701">
    <property type="entry name" value="MFS"/>
</dbReference>
<feature type="domain" description="Major facilitator superfamily (MFS) profile" evidence="5">
    <location>
        <begin position="63"/>
        <end position="461"/>
    </location>
</feature>
<dbReference type="AlphaFoldDB" id="A0A8H7VRN2"/>
<comment type="caution">
    <text evidence="6">The sequence shown here is derived from an EMBL/GenBank/DDBJ whole genome shotgun (WGS) entry which is preliminary data.</text>
</comment>
<organism evidence="6 7">
    <name type="scientific">Circinella minor</name>
    <dbReference type="NCBI Taxonomy" id="1195481"/>
    <lineage>
        <taxon>Eukaryota</taxon>
        <taxon>Fungi</taxon>
        <taxon>Fungi incertae sedis</taxon>
        <taxon>Mucoromycota</taxon>
        <taxon>Mucoromycotina</taxon>
        <taxon>Mucoromycetes</taxon>
        <taxon>Mucorales</taxon>
        <taxon>Lichtheimiaceae</taxon>
        <taxon>Circinella</taxon>
    </lineage>
</organism>
<dbReference type="InterPro" id="IPR020846">
    <property type="entry name" value="MFS_dom"/>
</dbReference>
<keyword evidence="4" id="KW-0472">Membrane</keyword>
<feature type="transmembrane region" description="Helical" evidence="4">
    <location>
        <begin position="108"/>
        <end position="129"/>
    </location>
</feature>
<evidence type="ECO:0000259" key="5">
    <source>
        <dbReference type="PROSITE" id="PS50850"/>
    </source>
</evidence>
<dbReference type="Proteomes" id="UP000646827">
    <property type="component" value="Unassembled WGS sequence"/>
</dbReference>
<keyword evidence="7" id="KW-1185">Reference proteome</keyword>
<feature type="transmembrane region" description="Helical" evidence="4">
    <location>
        <begin position="136"/>
        <end position="155"/>
    </location>
</feature>
<feature type="transmembrane region" description="Helical" evidence="4">
    <location>
        <begin position="309"/>
        <end position="330"/>
    </location>
</feature>
<feature type="region of interest" description="Disordered" evidence="3">
    <location>
        <begin position="1"/>
        <end position="48"/>
    </location>
</feature>
<feature type="transmembrane region" description="Helical" evidence="4">
    <location>
        <begin position="161"/>
        <end position="181"/>
    </location>
</feature>
<feature type="transmembrane region" description="Helical" evidence="4">
    <location>
        <begin position="428"/>
        <end position="449"/>
    </location>
</feature>
<dbReference type="PROSITE" id="PS50850">
    <property type="entry name" value="MFS"/>
    <property type="match status" value="1"/>
</dbReference>
<feature type="transmembrane region" description="Helical" evidence="4">
    <location>
        <begin position="361"/>
        <end position="383"/>
    </location>
</feature>
<dbReference type="InterPro" id="IPR036259">
    <property type="entry name" value="MFS_trans_sf"/>
</dbReference>
<dbReference type="SUPFAM" id="SSF103473">
    <property type="entry name" value="MFS general substrate transporter"/>
    <property type="match status" value="1"/>
</dbReference>
<feature type="transmembrane region" description="Helical" evidence="4">
    <location>
        <begin position="62"/>
        <end position="88"/>
    </location>
</feature>
<evidence type="ECO:0000256" key="4">
    <source>
        <dbReference type="SAM" id="Phobius"/>
    </source>
</evidence>
<feature type="transmembrane region" description="Helical" evidence="4">
    <location>
        <begin position="274"/>
        <end position="294"/>
    </location>
</feature>
<feature type="transmembrane region" description="Helical" evidence="4">
    <location>
        <begin position="225"/>
        <end position="245"/>
    </location>
</feature>
<dbReference type="PANTHER" id="PTHR11360">
    <property type="entry name" value="MONOCARBOXYLATE TRANSPORTER"/>
    <property type="match status" value="1"/>
</dbReference>
<feature type="transmembrane region" description="Helical" evidence="4">
    <location>
        <begin position="193"/>
        <end position="213"/>
    </location>
</feature>
<evidence type="ECO:0000256" key="2">
    <source>
        <dbReference type="ARBA" id="ARBA00006727"/>
    </source>
</evidence>
<keyword evidence="4" id="KW-1133">Transmembrane helix</keyword>
<accession>A0A8H7VRN2</accession>
<feature type="transmembrane region" description="Helical" evidence="4">
    <location>
        <begin position="337"/>
        <end position="355"/>
    </location>
</feature>
<comment type="subcellular location">
    <subcellularLocation>
        <location evidence="1">Membrane</location>
        <topology evidence="1">Multi-pass membrane protein</topology>
    </subcellularLocation>
</comment>
<evidence type="ECO:0000256" key="1">
    <source>
        <dbReference type="ARBA" id="ARBA00004141"/>
    </source>
</evidence>
<evidence type="ECO:0000256" key="3">
    <source>
        <dbReference type="SAM" id="MobiDB-lite"/>
    </source>
</evidence>
<dbReference type="Pfam" id="PF07690">
    <property type="entry name" value="MFS_1"/>
    <property type="match status" value="1"/>
</dbReference>
<sequence>MSSDDRIEPITLQNERPTIYPLQDAEKGGESSLQLTKSGKHKEKQDSVVQQQYEGQEEDGGLIAWLVVLGAFIVQFTTFGTSTCWGIMQDHYERVSFQNIPNAQLQLSFTGTLMEIMIHIMGIPVQLLSARYGVKFVLALGTLLTTLGLELAAFSTEIWHLYMTQGILFGAGASLLFITAMSAPPQWFNRRRGLSLGLVSSGTGVGGLVLPFVMTRLNNVLGASWTYRIWGLVCVCANLISCILIKEKNQRWSSSSKKRLGEVFDLAVIRDTNFIIWLIGSVIAYSGFLIPYFFLPSYVTHLGMTSNDASVFMAALSFSNIIGRISVGFIGDQIGRLNAHLIFTMLSGLSSLLVWTFAYSYAIVMAFALLFGFFCSSYIALLSPITVSILGMRKFPTGLSILLLANVISIFCLSLASGLESVMDSQPYMVYKMFTGTTYVAGAFFLLALKIKLTGGLITKI</sequence>
<dbReference type="PANTHER" id="PTHR11360:SF284">
    <property type="entry name" value="EG:103B4.3 PROTEIN-RELATED"/>
    <property type="match status" value="1"/>
</dbReference>
<gene>
    <name evidence="6" type="ORF">INT45_004374</name>
</gene>